<dbReference type="Gene3D" id="3.40.50.720">
    <property type="entry name" value="NAD(P)-binding Rossmann-like Domain"/>
    <property type="match status" value="1"/>
</dbReference>
<gene>
    <name evidence="4" type="ORF">NSJP_4054</name>
</gene>
<dbReference type="EMBL" id="LT828648">
    <property type="protein sequence ID" value="SLM50221.1"/>
    <property type="molecule type" value="Genomic_DNA"/>
</dbReference>
<organism evidence="4 5">
    <name type="scientific">Nitrospira japonica</name>
    <dbReference type="NCBI Taxonomy" id="1325564"/>
    <lineage>
        <taxon>Bacteria</taxon>
        <taxon>Pseudomonadati</taxon>
        <taxon>Nitrospirota</taxon>
        <taxon>Nitrospiria</taxon>
        <taxon>Nitrospirales</taxon>
        <taxon>Nitrospiraceae</taxon>
        <taxon>Nitrospira</taxon>
    </lineage>
</organism>
<dbReference type="SUPFAM" id="SSF51735">
    <property type="entry name" value="NAD(P)-binding Rossmann-fold domains"/>
    <property type="match status" value="1"/>
</dbReference>
<dbReference type="InterPro" id="IPR000683">
    <property type="entry name" value="Gfo/Idh/MocA-like_OxRdtase_N"/>
</dbReference>
<reference evidence="4 5" key="1">
    <citation type="submission" date="2017-03" db="EMBL/GenBank/DDBJ databases">
        <authorList>
            <person name="Afonso C.L."/>
            <person name="Miller P.J."/>
            <person name="Scott M.A."/>
            <person name="Spackman E."/>
            <person name="Goraichik I."/>
            <person name="Dimitrov K.M."/>
            <person name="Suarez D.L."/>
            <person name="Swayne D.E."/>
        </authorList>
    </citation>
    <scope>NUCLEOTIDE SEQUENCE [LARGE SCALE GENOMIC DNA]</scope>
    <source>
        <strain evidence="4">Genome sequencing of Nitrospira japonica strain NJ11</strain>
    </source>
</reference>
<dbReference type="Proteomes" id="UP000192042">
    <property type="component" value="Chromosome I"/>
</dbReference>
<dbReference type="Pfam" id="PF22725">
    <property type="entry name" value="GFO_IDH_MocA_C3"/>
    <property type="match status" value="1"/>
</dbReference>
<dbReference type="Gene3D" id="3.30.360.10">
    <property type="entry name" value="Dihydrodipicolinate Reductase, domain 2"/>
    <property type="match status" value="1"/>
</dbReference>
<dbReference type="KEGG" id="nja:NSJP_4054"/>
<feature type="domain" description="Gfo/Idh/MocA-like oxidoreductase N-terminal" evidence="2">
    <location>
        <begin position="10"/>
        <end position="130"/>
    </location>
</feature>
<keyword evidence="5" id="KW-1185">Reference proteome</keyword>
<dbReference type="AlphaFoldDB" id="A0A1W1IBD0"/>
<dbReference type="InterPro" id="IPR036291">
    <property type="entry name" value="NAD(P)-bd_dom_sf"/>
</dbReference>
<feature type="domain" description="GFO/IDH/MocA-like oxidoreductase" evidence="3">
    <location>
        <begin position="138"/>
        <end position="274"/>
    </location>
</feature>
<dbReference type="PANTHER" id="PTHR43818">
    <property type="entry name" value="BCDNA.GH03377"/>
    <property type="match status" value="1"/>
</dbReference>
<dbReference type="OrthoDB" id="9815825at2"/>
<name>A0A1W1IBD0_9BACT</name>
<evidence type="ECO:0000313" key="4">
    <source>
        <dbReference type="EMBL" id="SLM50221.1"/>
    </source>
</evidence>
<dbReference type="Pfam" id="PF01408">
    <property type="entry name" value="GFO_IDH_MocA"/>
    <property type="match status" value="1"/>
</dbReference>
<dbReference type="GO" id="GO:0000166">
    <property type="term" value="F:nucleotide binding"/>
    <property type="evidence" value="ECO:0007669"/>
    <property type="project" value="InterPro"/>
</dbReference>
<keyword evidence="1 4" id="KW-0560">Oxidoreductase</keyword>
<evidence type="ECO:0000259" key="2">
    <source>
        <dbReference type="Pfam" id="PF01408"/>
    </source>
</evidence>
<evidence type="ECO:0000259" key="3">
    <source>
        <dbReference type="Pfam" id="PF22725"/>
    </source>
</evidence>
<dbReference type="PANTHER" id="PTHR43818:SF11">
    <property type="entry name" value="BCDNA.GH03377"/>
    <property type="match status" value="1"/>
</dbReference>
<proteinExistence type="predicted"/>
<dbReference type="InterPro" id="IPR050463">
    <property type="entry name" value="Gfo/Idh/MocA_oxidrdct_glycsds"/>
</dbReference>
<protein>
    <submittedName>
        <fullName evidence="4">Putative Oxidoreductase</fullName>
        <ecNumber evidence="4">1.-.-.-</ecNumber>
    </submittedName>
</protein>
<dbReference type="InterPro" id="IPR055170">
    <property type="entry name" value="GFO_IDH_MocA-like_dom"/>
</dbReference>
<dbReference type="SUPFAM" id="SSF55347">
    <property type="entry name" value="Glyceraldehyde-3-phosphate dehydrogenase-like, C-terminal domain"/>
    <property type="match status" value="1"/>
</dbReference>
<dbReference type="STRING" id="1325564.NSJP_4054"/>
<dbReference type="GO" id="GO:0016491">
    <property type="term" value="F:oxidoreductase activity"/>
    <property type="evidence" value="ECO:0007669"/>
    <property type="project" value="UniProtKB-KW"/>
</dbReference>
<dbReference type="EC" id="1.-.-.-" evidence="4"/>
<sequence length="365" mass="40369">MSHQHTGSRLRVAVLGTGAFAETCHVPGLQSHPQAEVRAICGRRKDRAQYLADRFSIPIISTDYRELLSRSDIDAVTIVTPNSFHAEQACLALASGKHVFCEKPLATNLSDACEMVRVAEASGKVHQVAFTYRYLHGIRELRRRIYQGDIGVPHYVRAHYDCWDGLHPSFSAGFRDKLDLAGGGVLYDVGPHLFDLVSFVLGPIESVTGFSKMIPRHRRNVGPLIQEEVETDDFASAWFVHESGVRGQWFGSRVTPPLAERSFVEVIGDEGALRASLSRGGVDVLKVSTPSKPTWDELCLPDKTDDESPHCLGAMMRSFVDACLRGKLDGEVDASFYEGLAAQEGVAAVEEAMADMTWVRIRRYH</sequence>
<dbReference type="RefSeq" id="WP_080888347.1">
    <property type="nucleotide sequence ID" value="NZ_LT828648.1"/>
</dbReference>
<evidence type="ECO:0000313" key="5">
    <source>
        <dbReference type="Proteomes" id="UP000192042"/>
    </source>
</evidence>
<evidence type="ECO:0000256" key="1">
    <source>
        <dbReference type="ARBA" id="ARBA00023002"/>
    </source>
</evidence>
<accession>A0A1W1IBD0</accession>